<organism evidence="2 3">
    <name type="scientific">Brevundimonas nasdae</name>
    <dbReference type="NCBI Taxonomy" id="172043"/>
    <lineage>
        <taxon>Bacteria</taxon>
        <taxon>Pseudomonadati</taxon>
        <taxon>Pseudomonadota</taxon>
        <taxon>Alphaproteobacteria</taxon>
        <taxon>Caulobacterales</taxon>
        <taxon>Caulobacteraceae</taxon>
        <taxon>Brevundimonas</taxon>
    </lineage>
</organism>
<feature type="compositionally biased region" description="Basic and acidic residues" evidence="1">
    <location>
        <begin position="33"/>
        <end position="62"/>
    </location>
</feature>
<dbReference type="Proteomes" id="UP000031166">
    <property type="component" value="Unassembled WGS sequence"/>
</dbReference>
<feature type="region of interest" description="Disordered" evidence="1">
    <location>
        <begin position="24"/>
        <end position="62"/>
    </location>
</feature>
<proteinExistence type="predicted"/>
<dbReference type="AlphaFoldDB" id="A0A0B4D335"/>
<evidence type="ECO:0000313" key="2">
    <source>
        <dbReference type="EMBL" id="KIC61096.1"/>
    </source>
</evidence>
<dbReference type="RefSeq" id="WP_039243687.1">
    <property type="nucleotide sequence ID" value="NZ_JWSY01000001.1"/>
</dbReference>
<protein>
    <submittedName>
        <fullName evidence="2">Uncharacterized protein</fullName>
    </submittedName>
</protein>
<sequence length="62" mass="6892">MGEIINLNRARKARAKAEDKALAAANRAAHGRSKAEKTLSTLERYRAEKQLDGQKLEPKSDD</sequence>
<evidence type="ECO:0000256" key="1">
    <source>
        <dbReference type="SAM" id="MobiDB-lite"/>
    </source>
</evidence>
<reference evidence="2 3" key="1">
    <citation type="submission" date="2014-12" db="EMBL/GenBank/DDBJ databases">
        <title>Genome sequencing of Brevundimonas nasdae TPW30.</title>
        <authorList>
            <person name="Tan P.W."/>
            <person name="Chan K.-G."/>
        </authorList>
    </citation>
    <scope>NUCLEOTIDE SEQUENCE [LARGE SCALE GENOMIC DNA]</scope>
    <source>
        <strain evidence="2 3">TPW30</strain>
    </source>
</reference>
<evidence type="ECO:0000313" key="3">
    <source>
        <dbReference type="Proteomes" id="UP000031166"/>
    </source>
</evidence>
<dbReference type="Pfam" id="PF13770">
    <property type="entry name" value="DUF4169"/>
    <property type="match status" value="1"/>
</dbReference>
<comment type="caution">
    <text evidence="2">The sequence shown here is derived from an EMBL/GenBank/DDBJ whole genome shotgun (WGS) entry which is preliminary data.</text>
</comment>
<name>A0A0B4D335_9CAUL</name>
<accession>A0A0B4D335</accession>
<dbReference type="EMBL" id="JWSY01000001">
    <property type="protein sequence ID" value="KIC61096.1"/>
    <property type="molecule type" value="Genomic_DNA"/>
</dbReference>
<gene>
    <name evidence="2" type="ORF">RM53_00525</name>
</gene>
<dbReference type="STRING" id="172043.RM53_00525"/>
<dbReference type="InterPro" id="IPR025227">
    <property type="entry name" value="DUF4169"/>
</dbReference>